<feature type="region of interest" description="Disordered" evidence="1">
    <location>
        <begin position="249"/>
        <end position="270"/>
    </location>
</feature>
<protein>
    <recommendedName>
        <fullName evidence="5">Secreted protein</fullName>
    </recommendedName>
</protein>
<gene>
    <name evidence="3" type="ORF">SAMN05216207_10973</name>
</gene>
<dbReference type="RefSeq" id="WP_093357232.1">
    <property type="nucleotide sequence ID" value="NZ_FOUY01000097.1"/>
</dbReference>
<dbReference type="OrthoDB" id="128043at2"/>
<reference evidence="3 4" key="1">
    <citation type="submission" date="2016-10" db="EMBL/GenBank/DDBJ databases">
        <authorList>
            <person name="de Groot N.N."/>
        </authorList>
    </citation>
    <scope>NUCLEOTIDE SEQUENCE [LARGE SCALE GENOMIC DNA]</scope>
    <source>
        <strain evidence="3 4">CGMCC 4.1877</strain>
    </source>
</reference>
<accession>A0A1I5ID61</accession>
<feature type="signal peptide" evidence="2">
    <location>
        <begin position="1"/>
        <end position="23"/>
    </location>
</feature>
<evidence type="ECO:0008006" key="5">
    <source>
        <dbReference type="Google" id="ProtNLM"/>
    </source>
</evidence>
<dbReference type="EMBL" id="FOUY01000097">
    <property type="protein sequence ID" value="SFO58525.1"/>
    <property type="molecule type" value="Genomic_DNA"/>
</dbReference>
<dbReference type="AlphaFoldDB" id="A0A1I5ID61"/>
<proteinExistence type="predicted"/>
<name>A0A1I5ID61_PSUAM</name>
<dbReference type="Proteomes" id="UP000199614">
    <property type="component" value="Unassembled WGS sequence"/>
</dbReference>
<dbReference type="STRING" id="260086.SAMN05216207_10973"/>
<keyword evidence="2" id="KW-0732">Signal</keyword>
<feature type="region of interest" description="Disordered" evidence="1">
    <location>
        <begin position="294"/>
        <end position="319"/>
    </location>
</feature>
<feature type="chain" id="PRO_5039464382" description="Secreted protein" evidence="2">
    <location>
        <begin position="24"/>
        <end position="319"/>
    </location>
</feature>
<keyword evidence="4" id="KW-1185">Reference proteome</keyword>
<evidence type="ECO:0000256" key="2">
    <source>
        <dbReference type="SAM" id="SignalP"/>
    </source>
</evidence>
<evidence type="ECO:0000313" key="4">
    <source>
        <dbReference type="Proteomes" id="UP000199614"/>
    </source>
</evidence>
<feature type="compositionally biased region" description="Basic and acidic residues" evidence="1">
    <location>
        <begin position="310"/>
        <end position="319"/>
    </location>
</feature>
<feature type="region of interest" description="Disordered" evidence="1">
    <location>
        <begin position="32"/>
        <end position="69"/>
    </location>
</feature>
<evidence type="ECO:0000313" key="3">
    <source>
        <dbReference type="EMBL" id="SFO58525.1"/>
    </source>
</evidence>
<sequence length="319" mass="32722">MKTAARLSAYGAAVVLFGAGAFATGMTVDAPTDHLRPTAQSSPTGPGAGHGAAPAPRPAPDAQPAGLASTADGLTLTPVATTLPAQTATELAFRITRADGSPVTGYDVAHDKRMHLILVRSDTADFQHLHPVMDPDGTWRTPVTLAGAGTYRAFADFTPTGGIPTTLGVDLFAPGDFTPIAPEPNRVATAPGGYEVTLDGDLTPGRSGDVTLTVTRNGKPVTDLQPYLGAYGHLVALRTGDLGYLHVHPQGSPGDGRTAPGPQITFGTEVPSSGTYRLFLDFRHDGEVRTAAFTVPTTGSAPVAAPATGHGDDHREGGH</sequence>
<evidence type="ECO:0000256" key="1">
    <source>
        <dbReference type="SAM" id="MobiDB-lite"/>
    </source>
</evidence>
<organism evidence="3 4">
    <name type="scientific">Pseudonocardia ammonioxydans</name>
    <dbReference type="NCBI Taxonomy" id="260086"/>
    <lineage>
        <taxon>Bacteria</taxon>
        <taxon>Bacillati</taxon>
        <taxon>Actinomycetota</taxon>
        <taxon>Actinomycetes</taxon>
        <taxon>Pseudonocardiales</taxon>
        <taxon>Pseudonocardiaceae</taxon>
        <taxon>Pseudonocardia</taxon>
    </lineage>
</organism>